<sequence>MGRSDNPQPAAGLQHPQPQQPPSPLNNTYSAQHHQRMHSPLPLSLPSMTPPARAGSSGSSRPHSRHVSVSRGASQPPTGPTPLAAPSNIILPSPSLQPPLPQPRQLSKRSTSPERPPVSPITPPLAHVKPEATATATTATTTITATTTTTTMTMTKKTGKQNNRTIIISKPNKNAQSMQSAQAAQVTQATTQQQQPSQPLSQQPPPRSALTHNNQLDMVTNIIPPPTPLPLDLETNSDAIALQSAIAILQMQRRRAEADIIALQRAKNEALAKPEAFLADLRSGAVKMAGGLLPGEHNAGKTIPSYSDSDSSDDDSNNSDDGDIDMVGSATNGGEGSSQDQAVAAARAEKKKAKTTKNQRPPKPAWANLPGEQSIVRCPPINWAQYAVVGESLDKLHAEQVARPNGGMPAMFTASARGIAATGGGTYEFRGASALAASGPGEKYLGIAAPYVPGRDVLPNSRRKNPTVASVAGGAAAGGGRKNAKPPGRPPKR</sequence>
<evidence type="ECO:0000256" key="2">
    <source>
        <dbReference type="SAM" id="MobiDB-lite"/>
    </source>
</evidence>
<proteinExistence type="predicted"/>
<feature type="region of interest" description="Disordered" evidence="2">
    <location>
        <begin position="455"/>
        <end position="493"/>
    </location>
</feature>
<keyword evidence="1" id="KW-0175">Coiled coil</keyword>
<protein>
    <submittedName>
        <fullName evidence="3">Uncharacterized protein</fullName>
    </submittedName>
</protein>
<feature type="coiled-coil region" evidence="1">
    <location>
        <begin position="246"/>
        <end position="273"/>
    </location>
</feature>
<evidence type="ECO:0000313" key="4">
    <source>
        <dbReference type="Proteomes" id="UP001583280"/>
    </source>
</evidence>
<feature type="region of interest" description="Disordered" evidence="2">
    <location>
        <begin position="291"/>
        <end position="370"/>
    </location>
</feature>
<evidence type="ECO:0000256" key="1">
    <source>
        <dbReference type="SAM" id="Coils"/>
    </source>
</evidence>
<feature type="region of interest" description="Disordered" evidence="2">
    <location>
        <begin position="173"/>
        <end position="211"/>
    </location>
</feature>
<organism evidence="3 4">
    <name type="scientific">Ceratocystis pirilliformis</name>
    <dbReference type="NCBI Taxonomy" id="259994"/>
    <lineage>
        <taxon>Eukaryota</taxon>
        <taxon>Fungi</taxon>
        <taxon>Dikarya</taxon>
        <taxon>Ascomycota</taxon>
        <taxon>Pezizomycotina</taxon>
        <taxon>Sordariomycetes</taxon>
        <taxon>Hypocreomycetidae</taxon>
        <taxon>Microascales</taxon>
        <taxon>Ceratocystidaceae</taxon>
        <taxon>Ceratocystis</taxon>
    </lineage>
</organism>
<keyword evidence="4" id="KW-1185">Reference proteome</keyword>
<dbReference type="EMBL" id="JAWDJO010000037">
    <property type="protein sequence ID" value="KAL1898067.1"/>
    <property type="molecule type" value="Genomic_DNA"/>
</dbReference>
<feature type="compositionally biased region" description="Low complexity" evidence="2">
    <location>
        <begin position="7"/>
        <end position="17"/>
    </location>
</feature>
<feature type="region of interest" description="Disordered" evidence="2">
    <location>
        <begin position="1"/>
        <end position="138"/>
    </location>
</feature>
<feature type="compositionally biased region" description="Low complexity" evidence="2">
    <location>
        <begin position="39"/>
        <end position="61"/>
    </location>
</feature>
<feature type="compositionally biased region" description="Pro residues" evidence="2">
    <location>
        <begin position="114"/>
        <end position="123"/>
    </location>
</feature>
<reference evidence="3 4" key="1">
    <citation type="journal article" date="2024" name="IMA Fungus">
        <title>IMA Genome - F19 : A genome assembly and annotation guide to empower mycologists, including annotated draft genome sequences of Ceratocystis pirilliformis, Diaporthe australafricana, Fusarium ophioides, Paecilomyces lecythidis, and Sporothrix stenoceras.</title>
        <authorList>
            <person name="Aylward J."/>
            <person name="Wilson A.M."/>
            <person name="Visagie C.M."/>
            <person name="Spraker J."/>
            <person name="Barnes I."/>
            <person name="Buitendag C."/>
            <person name="Ceriani C."/>
            <person name="Del Mar Angel L."/>
            <person name="du Plessis D."/>
            <person name="Fuchs T."/>
            <person name="Gasser K."/>
            <person name="Kramer D."/>
            <person name="Li W."/>
            <person name="Munsamy K."/>
            <person name="Piso A."/>
            <person name="Price J.L."/>
            <person name="Sonnekus B."/>
            <person name="Thomas C."/>
            <person name="van der Nest A."/>
            <person name="van Dijk A."/>
            <person name="van Heerden A."/>
            <person name="van Vuuren N."/>
            <person name="Yilmaz N."/>
            <person name="Duong T.A."/>
            <person name="van der Merwe N.A."/>
            <person name="Wingfield M.J."/>
            <person name="Wingfield B.D."/>
        </authorList>
    </citation>
    <scope>NUCLEOTIDE SEQUENCE [LARGE SCALE GENOMIC DNA]</scope>
    <source>
        <strain evidence="3 4">CMW 12675</strain>
    </source>
</reference>
<comment type="caution">
    <text evidence="3">The sequence shown here is derived from an EMBL/GenBank/DDBJ whole genome shotgun (WGS) entry which is preliminary data.</text>
</comment>
<dbReference type="InterPro" id="IPR037830">
    <property type="entry name" value="ZZZ3"/>
</dbReference>
<feature type="compositionally biased region" description="Acidic residues" evidence="2">
    <location>
        <begin position="310"/>
        <end position="324"/>
    </location>
</feature>
<dbReference type="PANTHER" id="PTHR22705:SF0">
    <property type="entry name" value="ZZ-TYPE ZINC FINGER-CONTAINING PROTEIN 3"/>
    <property type="match status" value="1"/>
</dbReference>
<accession>A0ABR3ZCR4</accession>
<dbReference type="Proteomes" id="UP001583280">
    <property type="component" value="Unassembled WGS sequence"/>
</dbReference>
<gene>
    <name evidence="3" type="ORF">Cpir12675_002086</name>
</gene>
<name>A0ABR3ZCR4_9PEZI</name>
<dbReference type="PANTHER" id="PTHR22705">
    <property type="entry name" value="ZINC FINGER, ZZ DOMAIN CONTAINING 3"/>
    <property type="match status" value="1"/>
</dbReference>
<feature type="compositionally biased region" description="Low complexity" evidence="2">
    <location>
        <begin position="175"/>
        <end position="201"/>
    </location>
</feature>
<evidence type="ECO:0000313" key="3">
    <source>
        <dbReference type="EMBL" id="KAL1898067.1"/>
    </source>
</evidence>